<comment type="similarity">
    <text evidence="1">Belongs to the SUN family.</text>
</comment>
<sequence length="421" mass="46439">MKITSIQAAIGSAVMLLSTPTVATVQHRHRHLHQKLAHAHSSSSYNEKYSARNITELEKRGNRACPFPQDKGLVAVTPGAKNAGWAMAPDQECVEGTWCPIACPPGQVMNQWKPQTTYAFPESTFGGLYCGDGGKLEFPFKDEPCCVDGTGAVDVVNKCGDVVSFCQTVLPGYEDMIIPTDVYDTATIAVPDDKYWAGTAAHYYINAPGVDSSKGCIWGDSSTPIGNWSPYVAGANTVFGGTTFVKVGLNPVWEESALSSTKPDFGLEIECPDGGCTGLPCRVDGSGVLHRSGINDIHANSFFDAYYNQYSHSHSHFYFYFYFYFYVEFFSNTHSVFDDHVNDLDDPDGIDDIVDTNSIDDIISSIVNVDLIDAYNVFVDKLIRDYVIRIHLVGEQQHERLVNVAGRNLSRKQNYDLVRLD</sequence>
<protein>
    <submittedName>
        <fullName evidence="2">Uncharacterized protein</fullName>
    </submittedName>
</protein>
<evidence type="ECO:0000313" key="2">
    <source>
        <dbReference type="EMBL" id="RYO89514.1"/>
    </source>
</evidence>
<comment type="caution">
    <text evidence="2">The sequence shown here is derived from an EMBL/GenBank/DDBJ whole genome shotgun (WGS) entry which is preliminary data.</text>
</comment>
<keyword evidence="3" id="KW-1185">Reference proteome</keyword>
<evidence type="ECO:0000256" key="1">
    <source>
        <dbReference type="ARBA" id="ARBA00010579"/>
    </source>
</evidence>
<dbReference type="PANTHER" id="PTHR31654:SF0">
    <property type="entry name" value="SECRETED BETA-GLUCOSIDASE ADG3-RELATED"/>
    <property type="match status" value="1"/>
</dbReference>
<dbReference type="Pfam" id="PF03856">
    <property type="entry name" value="SUN"/>
    <property type="match status" value="1"/>
</dbReference>
<dbReference type="PANTHER" id="PTHR31654">
    <property type="entry name" value="SECRETED BETA-GLUCOSIDASE ADG3-RELATED"/>
    <property type="match status" value="1"/>
</dbReference>
<dbReference type="STRING" id="155417.A0A4Q4SX67"/>
<dbReference type="EMBL" id="QJNU01000690">
    <property type="protein sequence ID" value="RYO89514.1"/>
    <property type="molecule type" value="Genomic_DNA"/>
</dbReference>
<dbReference type="InterPro" id="IPR053088">
    <property type="entry name" value="Beta-glucosidase/SUN-like"/>
</dbReference>
<dbReference type="InterPro" id="IPR005556">
    <property type="entry name" value="SUN"/>
</dbReference>
<name>A0A4Q4SX67_9PEZI</name>
<accession>A0A4Q4SX67</accession>
<dbReference type="Proteomes" id="UP000293360">
    <property type="component" value="Unassembled WGS sequence"/>
</dbReference>
<gene>
    <name evidence="2" type="ORF">DL764_008567</name>
</gene>
<proteinExistence type="inferred from homology"/>
<organism evidence="2 3">
    <name type="scientific">Monosporascus ibericus</name>
    <dbReference type="NCBI Taxonomy" id="155417"/>
    <lineage>
        <taxon>Eukaryota</taxon>
        <taxon>Fungi</taxon>
        <taxon>Dikarya</taxon>
        <taxon>Ascomycota</taxon>
        <taxon>Pezizomycotina</taxon>
        <taxon>Sordariomycetes</taxon>
        <taxon>Xylariomycetidae</taxon>
        <taxon>Xylariales</taxon>
        <taxon>Xylariales incertae sedis</taxon>
        <taxon>Monosporascus</taxon>
    </lineage>
</organism>
<evidence type="ECO:0000313" key="3">
    <source>
        <dbReference type="Proteomes" id="UP000293360"/>
    </source>
</evidence>
<dbReference type="AlphaFoldDB" id="A0A4Q4SX67"/>
<dbReference type="OrthoDB" id="5554151at2759"/>
<reference evidence="2 3" key="1">
    <citation type="submission" date="2018-06" db="EMBL/GenBank/DDBJ databases">
        <title>Complete Genomes of Monosporascus.</title>
        <authorList>
            <person name="Robinson A.J."/>
            <person name="Natvig D.O."/>
        </authorList>
    </citation>
    <scope>NUCLEOTIDE SEQUENCE [LARGE SCALE GENOMIC DNA]</scope>
    <source>
        <strain evidence="2 3">CBS 110550</strain>
    </source>
</reference>